<reference evidence="1" key="1">
    <citation type="submission" date="2011-04" db="EMBL/GenBank/DDBJ databases">
        <title>Does Cd toxicity in plants act through DNA methylation and chromatin repatterning mechanisms?</title>
        <authorList>
            <person name="Greco M."/>
            <person name="Chiappetta A."/>
            <person name="Bruno L."/>
            <person name="Bitonti M.B."/>
        </authorList>
    </citation>
    <scope>NUCLEOTIDE SEQUENCE</scope>
</reference>
<dbReference type="EMBL" id="JF811738">
    <property type="protein sequence ID" value="AEP40955.1"/>
    <property type="molecule type" value="Genomic_DNA"/>
</dbReference>
<organism evidence="1">
    <name type="scientific">Posidonia oceanica</name>
    <name type="common">Mediterranean tapeweed</name>
    <dbReference type="NCBI Taxonomy" id="55489"/>
    <lineage>
        <taxon>Eukaryota</taxon>
        <taxon>Viridiplantae</taxon>
        <taxon>Streptophyta</taxon>
        <taxon>Embryophyta</taxon>
        <taxon>Tracheophyta</taxon>
        <taxon>Spermatophyta</taxon>
        <taxon>Magnoliopsida</taxon>
        <taxon>Liliopsida</taxon>
        <taxon>Posidoniaceae</taxon>
        <taxon>Posidonia</taxon>
    </lineage>
</organism>
<sequence length="111" mass="12288">RTSTEVTFSKGCNQLIQVWRDSACLINSSISKASGAISHTTVSFSRSSIVEDPHCYYRETTTITHGCWHFIPQSNRPTVGPSEECLYLPSRLNTVPVGATVSGFHDRSRLI</sequence>
<evidence type="ECO:0000313" key="1">
    <source>
        <dbReference type="EMBL" id="AEP40955.1"/>
    </source>
</evidence>
<feature type="non-terminal residue" evidence="1">
    <location>
        <position position="1"/>
    </location>
</feature>
<name>G4XHC9_POSOC</name>
<dbReference type="AlphaFoldDB" id="G4XHC9"/>
<feature type="non-terminal residue" evidence="1">
    <location>
        <position position="111"/>
    </location>
</feature>
<protein>
    <submittedName>
        <fullName evidence="1">Flowering locus C</fullName>
    </submittedName>
</protein>
<proteinExistence type="predicted"/>
<accession>G4XHC9</accession>